<protein>
    <submittedName>
        <fullName evidence="1">Uncharacterized protein</fullName>
    </submittedName>
</protein>
<evidence type="ECO:0000313" key="2">
    <source>
        <dbReference type="Proteomes" id="UP001164761"/>
    </source>
</evidence>
<accession>A0ABY6ZKS2</accession>
<dbReference type="Proteomes" id="UP001164761">
    <property type="component" value="Chromosome"/>
</dbReference>
<sequence>MDEQRVREIVREELGFARTAAQFDKMISVTGAAGLELAEKIIDAASQTEAERIAIRSYLLQPSASPGTQHS</sequence>
<organism evidence="1 2">
    <name type="scientific">Alicyclobacillus fastidiosus</name>
    <dbReference type="NCBI Taxonomy" id="392011"/>
    <lineage>
        <taxon>Bacteria</taxon>
        <taxon>Bacillati</taxon>
        <taxon>Bacillota</taxon>
        <taxon>Bacilli</taxon>
        <taxon>Bacillales</taxon>
        <taxon>Alicyclobacillaceae</taxon>
        <taxon>Alicyclobacillus</taxon>
    </lineage>
</organism>
<proteinExistence type="predicted"/>
<dbReference type="RefSeq" id="WP_268007408.1">
    <property type="nucleotide sequence ID" value="NZ_BSUT01000001.1"/>
</dbReference>
<reference evidence="1" key="1">
    <citation type="submission" date="2022-08" db="EMBL/GenBank/DDBJ databases">
        <title>Alicyclobacillus fastidiosus DSM 17978, complete genome.</title>
        <authorList>
            <person name="Wang Q."/>
            <person name="Cai R."/>
            <person name="Wang Z."/>
        </authorList>
    </citation>
    <scope>NUCLEOTIDE SEQUENCE</scope>
    <source>
        <strain evidence="1">DSM 17978</strain>
    </source>
</reference>
<keyword evidence="2" id="KW-1185">Reference proteome</keyword>
<gene>
    <name evidence="1" type="ORF">NZD89_09165</name>
</gene>
<evidence type="ECO:0000313" key="1">
    <source>
        <dbReference type="EMBL" id="WAH43528.1"/>
    </source>
</evidence>
<name>A0ABY6ZKS2_9BACL</name>
<dbReference type="EMBL" id="CP104067">
    <property type="protein sequence ID" value="WAH43528.1"/>
    <property type="molecule type" value="Genomic_DNA"/>
</dbReference>